<dbReference type="RefSeq" id="WP_065988405.1">
    <property type="nucleotide sequence ID" value="NZ_MDEN01000060.1"/>
</dbReference>
<evidence type="ECO:0000313" key="2">
    <source>
        <dbReference type="EMBL" id="OCX21929.1"/>
    </source>
</evidence>
<proteinExistence type="predicted"/>
<comment type="caution">
    <text evidence="2">The sequence shown here is derived from an EMBL/GenBank/DDBJ whole genome shotgun (WGS) entry which is preliminary data.</text>
</comment>
<sequence>MSYRNKTYIAFASEDIKHYWLMKAWKQNERIDFDFFNAHDLFEARDSSSPETIKRRLRERLNNTKQVIFLGSEDGRRKGGDGDSFLAYEIEVVLELDLPIVIANLCQSRNIVMDNIPQPLIDQKHFNVSVSFQPKIIQYALDNYVEGYAKSEMQGPHRYVGRIYNELGM</sequence>
<accession>A0A1C2E4J5</accession>
<name>A0A1C2E4J5_9PSED</name>
<protein>
    <submittedName>
        <fullName evidence="2">Molecular chaperone Tir</fullName>
    </submittedName>
</protein>
<dbReference type="OrthoDB" id="2218415at2"/>
<evidence type="ECO:0000313" key="3">
    <source>
        <dbReference type="Proteomes" id="UP000095143"/>
    </source>
</evidence>
<evidence type="ECO:0000259" key="1">
    <source>
        <dbReference type="Pfam" id="PF08937"/>
    </source>
</evidence>
<dbReference type="InterPro" id="IPR015032">
    <property type="entry name" value="ThsB__TIR-like_domain"/>
</dbReference>
<reference evidence="2 3" key="1">
    <citation type="submission" date="2016-08" db="EMBL/GenBank/DDBJ databases">
        <title>Whole genome sequence of Pseudomonas graminis strain UASWS1507, a potential biological control agent for agriculture.</title>
        <authorList>
            <person name="Crovadore J."/>
            <person name="Calmin G."/>
            <person name="Chablais R."/>
            <person name="Cochard B."/>
            <person name="Lefort F."/>
        </authorList>
    </citation>
    <scope>NUCLEOTIDE SEQUENCE [LARGE SCALE GENOMIC DNA]</scope>
    <source>
        <strain evidence="2 3">UASWS1507</strain>
    </source>
</reference>
<dbReference type="AlphaFoldDB" id="A0A1C2E4J5"/>
<organism evidence="2 3">
    <name type="scientific">Pseudomonas graminis</name>
    <dbReference type="NCBI Taxonomy" id="158627"/>
    <lineage>
        <taxon>Bacteria</taxon>
        <taxon>Pseudomonadati</taxon>
        <taxon>Pseudomonadota</taxon>
        <taxon>Gammaproteobacteria</taxon>
        <taxon>Pseudomonadales</taxon>
        <taxon>Pseudomonadaceae</taxon>
        <taxon>Pseudomonas</taxon>
    </lineage>
</organism>
<dbReference type="Gene3D" id="3.40.50.11200">
    <property type="match status" value="1"/>
</dbReference>
<gene>
    <name evidence="2" type="ORF">BBI10_10220</name>
</gene>
<dbReference type="Pfam" id="PF08937">
    <property type="entry name" value="ThsB_TIR"/>
    <property type="match status" value="1"/>
</dbReference>
<dbReference type="EMBL" id="MDEN01000060">
    <property type="protein sequence ID" value="OCX21929.1"/>
    <property type="molecule type" value="Genomic_DNA"/>
</dbReference>
<feature type="domain" description="Thoeris protein ThsB TIR-like" evidence="1">
    <location>
        <begin position="8"/>
        <end position="105"/>
    </location>
</feature>
<dbReference type="Proteomes" id="UP000095143">
    <property type="component" value="Unassembled WGS sequence"/>
</dbReference>